<evidence type="ECO:0000256" key="1">
    <source>
        <dbReference type="ARBA" id="ARBA00004141"/>
    </source>
</evidence>
<evidence type="ECO:0000256" key="10">
    <source>
        <dbReference type="ARBA" id="ARBA00023303"/>
    </source>
</evidence>
<evidence type="ECO:0000256" key="2">
    <source>
        <dbReference type="ARBA" id="ARBA00022448"/>
    </source>
</evidence>
<evidence type="ECO:0000256" key="8">
    <source>
        <dbReference type="ARBA" id="ARBA00023136"/>
    </source>
</evidence>
<dbReference type="Ensembl" id="ENSCSAVT00000011701.1">
    <property type="protein sequence ID" value="ENSCSAVP00000011567.1"/>
    <property type="gene ID" value="ENSCSAVG00000006779.1"/>
</dbReference>
<evidence type="ECO:0000256" key="11">
    <source>
        <dbReference type="RuleBase" id="RU000679"/>
    </source>
</evidence>
<keyword evidence="6" id="KW-0915">Sodium</keyword>
<dbReference type="AlphaFoldDB" id="H2Z1V5"/>
<evidence type="ECO:0000256" key="4">
    <source>
        <dbReference type="ARBA" id="ARBA00022692"/>
    </source>
</evidence>
<keyword evidence="4 11" id="KW-0812">Transmembrane</keyword>
<dbReference type="GO" id="GO:0015280">
    <property type="term" value="F:ligand-gated sodium channel activity"/>
    <property type="evidence" value="ECO:0007669"/>
    <property type="project" value="TreeGrafter"/>
</dbReference>
<keyword evidence="14" id="KW-1185">Reference proteome</keyword>
<comment type="similarity">
    <text evidence="11">Belongs to the amiloride-sensitive sodium channel (TC 1.A.6) family.</text>
</comment>
<keyword evidence="10 11" id="KW-0407">Ion channel</keyword>
<feature type="transmembrane region" description="Helical" evidence="12">
    <location>
        <begin position="51"/>
        <end position="73"/>
    </location>
</feature>
<dbReference type="PANTHER" id="PTHR11690:SF296">
    <property type="entry name" value="DEGENERIN-LIKE PROTEIN DEL-10"/>
    <property type="match status" value="1"/>
</dbReference>
<dbReference type="Proteomes" id="UP000007875">
    <property type="component" value="Unassembled WGS sequence"/>
</dbReference>
<name>H2Z1V5_CIOSA</name>
<dbReference type="InParanoid" id="H2Z1V5"/>
<keyword evidence="2 11" id="KW-0813">Transport</keyword>
<dbReference type="eggNOG" id="KOG4294">
    <property type="taxonomic scope" value="Eukaryota"/>
</dbReference>
<dbReference type="HOGENOM" id="CLU_1726401_0_0_1"/>
<keyword evidence="9 11" id="KW-0739">Sodium transport</keyword>
<evidence type="ECO:0000256" key="5">
    <source>
        <dbReference type="ARBA" id="ARBA00022989"/>
    </source>
</evidence>
<keyword evidence="8 12" id="KW-0472">Membrane</keyword>
<dbReference type="PANTHER" id="PTHR11690">
    <property type="entry name" value="AMILORIDE-SENSITIVE SODIUM CHANNEL-RELATED"/>
    <property type="match status" value="1"/>
</dbReference>
<evidence type="ECO:0000313" key="13">
    <source>
        <dbReference type="Ensembl" id="ENSCSAVP00000011567.1"/>
    </source>
</evidence>
<dbReference type="Pfam" id="PF00858">
    <property type="entry name" value="ASC"/>
    <property type="match status" value="1"/>
</dbReference>
<dbReference type="GO" id="GO:0005886">
    <property type="term" value="C:plasma membrane"/>
    <property type="evidence" value="ECO:0007669"/>
    <property type="project" value="TreeGrafter"/>
</dbReference>
<protein>
    <submittedName>
        <fullName evidence="13">Uncharacterized protein</fullName>
    </submittedName>
</protein>
<keyword evidence="7 11" id="KW-0406">Ion transport</keyword>
<dbReference type="InterPro" id="IPR001873">
    <property type="entry name" value="ENaC"/>
</dbReference>
<comment type="subcellular location">
    <subcellularLocation>
        <location evidence="1">Membrane</location>
        <topology evidence="1">Multi-pass membrane protein</topology>
    </subcellularLocation>
</comment>
<organism evidence="13 14">
    <name type="scientific">Ciona savignyi</name>
    <name type="common">Pacific transparent sea squirt</name>
    <dbReference type="NCBI Taxonomy" id="51511"/>
    <lineage>
        <taxon>Eukaryota</taxon>
        <taxon>Metazoa</taxon>
        <taxon>Chordata</taxon>
        <taxon>Tunicata</taxon>
        <taxon>Ascidiacea</taxon>
        <taxon>Phlebobranchia</taxon>
        <taxon>Cionidae</taxon>
        <taxon>Ciona</taxon>
    </lineage>
</organism>
<evidence type="ECO:0000256" key="9">
    <source>
        <dbReference type="ARBA" id="ARBA00023201"/>
    </source>
</evidence>
<keyword evidence="3 11" id="KW-0894">Sodium channel</keyword>
<reference evidence="13" key="2">
    <citation type="submission" date="2025-08" db="UniProtKB">
        <authorList>
            <consortium name="Ensembl"/>
        </authorList>
    </citation>
    <scope>IDENTIFICATION</scope>
</reference>
<sequence>EKLDPGLNKLQNYRENHLMLDIFYDSLSYVNMKQSKAVSEISLMSDMGGLLGLWLGISLVTVSEFFQLFLQLLHRWWRLRKSIVPVVMKWKEMTKETRFQQTFFSKNISKIIDMQNNETKGGKPEKNIDFPRSFIIENRGQKTNSELFVTDF</sequence>
<evidence type="ECO:0000256" key="7">
    <source>
        <dbReference type="ARBA" id="ARBA00023065"/>
    </source>
</evidence>
<evidence type="ECO:0000256" key="3">
    <source>
        <dbReference type="ARBA" id="ARBA00022461"/>
    </source>
</evidence>
<keyword evidence="5 12" id="KW-1133">Transmembrane helix</keyword>
<accession>H2Z1V5</accession>
<evidence type="ECO:0000256" key="6">
    <source>
        <dbReference type="ARBA" id="ARBA00023053"/>
    </source>
</evidence>
<dbReference type="PRINTS" id="PR01078">
    <property type="entry name" value="AMINACHANNEL"/>
</dbReference>
<evidence type="ECO:0000256" key="12">
    <source>
        <dbReference type="SAM" id="Phobius"/>
    </source>
</evidence>
<dbReference type="STRING" id="51511.ENSCSAVP00000011567"/>
<dbReference type="Gene3D" id="1.10.287.770">
    <property type="entry name" value="YojJ-like"/>
    <property type="match status" value="1"/>
</dbReference>
<evidence type="ECO:0000313" key="14">
    <source>
        <dbReference type="Proteomes" id="UP000007875"/>
    </source>
</evidence>
<proteinExistence type="inferred from homology"/>
<reference evidence="13" key="3">
    <citation type="submission" date="2025-09" db="UniProtKB">
        <authorList>
            <consortium name="Ensembl"/>
        </authorList>
    </citation>
    <scope>IDENTIFICATION</scope>
</reference>
<reference evidence="14" key="1">
    <citation type="submission" date="2003-08" db="EMBL/GenBank/DDBJ databases">
        <authorList>
            <person name="Birren B."/>
            <person name="Nusbaum C."/>
            <person name="Abebe A."/>
            <person name="Abouelleil A."/>
            <person name="Adekoya E."/>
            <person name="Ait-zahra M."/>
            <person name="Allen N."/>
            <person name="Allen T."/>
            <person name="An P."/>
            <person name="Anderson M."/>
            <person name="Anderson S."/>
            <person name="Arachchi H."/>
            <person name="Armbruster J."/>
            <person name="Bachantsang P."/>
            <person name="Baldwin J."/>
            <person name="Barry A."/>
            <person name="Bayul T."/>
            <person name="Blitshsteyn B."/>
            <person name="Bloom T."/>
            <person name="Blye J."/>
            <person name="Boguslavskiy L."/>
            <person name="Borowsky M."/>
            <person name="Boukhgalter B."/>
            <person name="Brunache A."/>
            <person name="Butler J."/>
            <person name="Calixte N."/>
            <person name="Calvo S."/>
            <person name="Camarata J."/>
            <person name="Campo K."/>
            <person name="Chang J."/>
            <person name="Cheshatsang Y."/>
            <person name="Citroen M."/>
            <person name="Collymore A."/>
            <person name="Considine T."/>
            <person name="Cook A."/>
            <person name="Cooke P."/>
            <person name="Corum B."/>
            <person name="Cuomo C."/>
            <person name="David R."/>
            <person name="Dawoe T."/>
            <person name="Degray S."/>
            <person name="Dodge S."/>
            <person name="Dooley K."/>
            <person name="Dorje P."/>
            <person name="Dorjee K."/>
            <person name="Dorris L."/>
            <person name="Duffey N."/>
            <person name="Dupes A."/>
            <person name="Elkins T."/>
            <person name="Engels R."/>
            <person name="Erickson J."/>
            <person name="Farina A."/>
            <person name="Faro S."/>
            <person name="Ferreira P."/>
            <person name="Fischer H."/>
            <person name="Fitzgerald M."/>
            <person name="Foley K."/>
            <person name="Gage D."/>
            <person name="Galagan J."/>
            <person name="Gearin G."/>
            <person name="Gnerre S."/>
            <person name="Gnirke A."/>
            <person name="Goyette A."/>
            <person name="Graham J."/>
            <person name="Grandbois E."/>
            <person name="Gyaltsen K."/>
            <person name="Hafez N."/>
            <person name="Hagopian D."/>
            <person name="Hagos B."/>
            <person name="Hall J."/>
            <person name="Hatcher B."/>
            <person name="Heller A."/>
            <person name="Higgins H."/>
            <person name="Honan T."/>
            <person name="Horn A."/>
            <person name="Houde N."/>
            <person name="Hughes L."/>
            <person name="Hulme W."/>
            <person name="Husby E."/>
            <person name="Iliev I."/>
            <person name="Jaffe D."/>
            <person name="Jones C."/>
            <person name="Kamal M."/>
            <person name="Kamat A."/>
            <person name="Kamvysselis M."/>
            <person name="Karlsson E."/>
            <person name="Kells C."/>
            <person name="Kieu A."/>
            <person name="Kisner P."/>
            <person name="Kodira C."/>
            <person name="Kulbokas E."/>
            <person name="Labutti K."/>
            <person name="Lama D."/>
            <person name="Landers T."/>
            <person name="Leger J."/>
            <person name="Levine S."/>
            <person name="Lewis D."/>
            <person name="Lewis T."/>
            <person name="Lindblad-toh K."/>
            <person name="Liu X."/>
            <person name="Lokyitsang T."/>
            <person name="Lokyitsang Y."/>
            <person name="Lucien O."/>
            <person name="Lui A."/>
            <person name="Ma L.J."/>
            <person name="Mabbitt R."/>
            <person name="Macdonald J."/>
            <person name="Maclean C."/>
            <person name="Major J."/>
            <person name="Manning J."/>
            <person name="Marabella R."/>
            <person name="Maru K."/>
            <person name="Matthews C."/>
            <person name="Mauceli E."/>
            <person name="Mccarthy M."/>
            <person name="Mcdonough S."/>
            <person name="Mcghee T."/>
            <person name="Meldrim J."/>
            <person name="Meneus L."/>
            <person name="Mesirov J."/>
            <person name="Mihalev A."/>
            <person name="Mihova T."/>
            <person name="Mikkelsen T."/>
            <person name="Mlenga V."/>
            <person name="Moru K."/>
            <person name="Mozes J."/>
            <person name="Mulrain L."/>
            <person name="Munson G."/>
            <person name="Naylor J."/>
            <person name="Newes C."/>
            <person name="Nguyen C."/>
            <person name="Nguyen N."/>
            <person name="Nguyen T."/>
            <person name="Nicol R."/>
            <person name="Nielsen C."/>
            <person name="Nizzari M."/>
            <person name="Norbu C."/>
            <person name="Norbu N."/>
            <person name="O'donnell P."/>
            <person name="Okoawo O."/>
            <person name="O'leary S."/>
            <person name="Omotosho B."/>
            <person name="O'neill K."/>
            <person name="Osman S."/>
            <person name="Parker S."/>
            <person name="Perrin D."/>
            <person name="Phunkhang P."/>
            <person name="Piqani B."/>
            <person name="Purcell S."/>
            <person name="Rachupka T."/>
            <person name="Ramasamy U."/>
            <person name="Rameau R."/>
            <person name="Ray V."/>
            <person name="Raymond C."/>
            <person name="Retta R."/>
            <person name="Richardson S."/>
            <person name="Rise C."/>
            <person name="Rodriguez J."/>
            <person name="Rogers J."/>
            <person name="Rogov P."/>
            <person name="Rutman M."/>
            <person name="Schupbach R."/>
            <person name="Seaman C."/>
            <person name="Settipalli S."/>
            <person name="Sharpe T."/>
            <person name="Sheridan J."/>
            <person name="Sherpa N."/>
            <person name="Shi J."/>
            <person name="Smirnov S."/>
            <person name="Smith C."/>
            <person name="Sougnez C."/>
            <person name="Spencer B."/>
            <person name="Stalker J."/>
            <person name="Stange-thomann N."/>
            <person name="Stavropoulos S."/>
            <person name="Stetson K."/>
            <person name="Stone C."/>
            <person name="Stone S."/>
            <person name="Stubbs M."/>
            <person name="Talamas J."/>
            <person name="Tchuinga P."/>
            <person name="Tenzing P."/>
            <person name="Tesfaye S."/>
            <person name="Theodore J."/>
            <person name="Thoulutsang Y."/>
            <person name="Topham K."/>
            <person name="Towey S."/>
            <person name="Tsamla T."/>
            <person name="Tsomo N."/>
            <person name="Vallee D."/>
            <person name="Vassiliev H."/>
            <person name="Venkataraman V."/>
            <person name="Vinson J."/>
            <person name="Vo A."/>
            <person name="Wade C."/>
            <person name="Wang S."/>
            <person name="Wangchuk T."/>
            <person name="Wangdi T."/>
            <person name="Whittaker C."/>
            <person name="Wilkinson J."/>
            <person name="Wu Y."/>
            <person name="Wyman D."/>
            <person name="Yadav S."/>
            <person name="Yang S."/>
            <person name="Yang X."/>
            <person name="Yeager S."/>
            <person name="Yee E."/>
            <person name="Young G."/>
            <person name="Zainoun J."/>
            <person name="Zembeck L."/>
            <person name="Zimmer A."/>
            <person name="Zody M."/>
            <person name="Lander E."/>
        </authorList>
    </citation>
    <scope>NUCLEOTIDE SEQUENCE [LARGE SCALE GENOMIC DNA]</scope>
</reference>